<keyword evidence="3" id="KW-1185">Reference proteome</keyword>
<evidence type="ECO:0000259" key="2">
    <source>
        <dbReference type="Pfam" id="PF18914"/>
    </source>
</evidence>
<protein>
    <submittedName>
        <fullName evidence="4">DUF5666 domain-containing protein</fullName>
    </submittedName>
</protein>
<evidence type="ECO:0000313" key="4">
    <source>
        <dbReference type="RefSeq" id="WP_028312974.1"/>
    </source>
</evidence>
<feature type="domain" description="DUF5666" evidence="2">
    <location>
        <begin position="109"/>
        <end position="170"/>
    </location>
</feature>
<evidence type="ECO:0000313" key="3">
    <source>
        <dbReference type="Proteomes" id="UP000675920"/>
    </source>
</evidence>
<name>A0A8B6X736_9BURK</name>
<dbReference type="Pfam" id="PF18914">
    <property type="entry name" value="DUF5666"/>
    <property type="match status" value="4"/>
</dbReference>
<reference evidence="4" key="1">
    <citation type="submission" date="2025-08" db="UniProtKB">
        <authorList>
            <consortium name="RefSeq"/>
        </authorList>
    </citation>
    <scope>IDENTIFICATION</scope>
</reference>
<evidence type="ECO:0000256" key="1">
    <source>
        <dbReference type="SAM" id="SignalP"/>
    </source>
</evidence>
<organism evidence="3 4">
    <name type="scientific">Derxia gummosa DSM 723</name>
    <dbReference type="NCBI Taxonomy" id="1121388"/>
    <lineage>
        <taxon>Bacteria</taxon>
        <taxon>Pseudomonadati</taxon>
        <taxon>Pseudomonadota</taxon>
        <taxon>Betaproteobacteria</taxon>
        <taxon>Burkholderiales</taxon>
        <taxon>Alcaligenaceae</taxon>
        <taxon>Derxia</taxon>
    </lineage>
</organism>
<dbReference type="InterPro" id="IPR043724">
    <property type="entry name" value="DUF5666"/>
</dbReference>
<dbReference type="RefSeq" id="WP_028312974.1">
    <property type="nucleotide sequence ID" value="NZ_KI519499.1"/>
</dbReference>
<dbReference type="Proteomes" id="UP000675920">
    <property type="component" value="Unplaced"/>
</dbReference>
<dbReference type="OrthoDB" id="8906854at2"/>
<keyword evidence="1" id="KW-0732">Signal</keyword>
<feature type="domain" description="DUF5666" evidence="2">
    <location>
        <begin position="341"/>
        <end position="402"/>
    </location>
</feature>
<feature type="chain" id="PRO_5034098967" evidence="1">
    <location>
        <begin position="24"/>
        <end position="405"/>
    </location>
</feature>
<sequence length="405" mass="39619">MTQRRTVLGLGLAALGLMTTSCGGGGGSLASVGSGGTGSTTIGPVSGFGSIIVGGTRYDDSAAAITDDSGATLAASAIALGMMVRVDGTQSGSGTGKATSIRVTSQLVGLISAIDAAAGTFTVLGQTVKLAATAVLSGFGAIGDLAVGNAVEVWGVLDAANAAVSATRVELKAAPLAGYKLTGAITAVNTSLRRFTVGALSVAYAGANFSDIDSGTPTVGLVVRVRAVAPPAGGLLAASSVEAIDAFGGAPSSNPVTSGGDGRKVEIEGVVSGRATGSARFKVAGIDVDASGASFSGGTLAALANGDRVEAKGTVKAGVLVATTVELKSDDDRDAQEFELHGTVTSFTSLARFVVRGVTVDASNAGVKFSDGTAANLRLGSNVEIKGLLGTDGRTVVAIEVKFDN</sequence>
<dbReference type="AlphaFoldDB" id="A0A8B6X736"/>
<feature type="domain" description="DUF5666" evidence="2">
    <location>
        <begin position="46"/>
        <end position="101"/>
    </location>
</feature>
<proteinExistence type="predicted"/>
<accession>A0A8B6X736</accession>
<feature type="domain" description="DUF5666" evidence="2">
    <location>
        <begin position="268"/>
        <end position="326"/>
    </location>
</feature>
<dbReference type="PROSITE" id="PS51257">
    <property type="entry name" value="PROKAR_LIPOPROTEIN"/>
    <property type="match status" value="1"/>
</dbReference>
<feature type="signal peptide" evidence="1">
    <location>
        <begin position="1"/>
        <end position="23"/>
    </location>
</feature>